<dbReference type="GO" id="GO:0004721">
    <property type="term" value="F:phosphoprotein phosphatase activity"/>
    <property type="evidence" value="ECO:0007669"/>
    <property type="project" value="TreeGrafter"/>
</dbReference>
<evidence type="ECO:0000256" key="9">
    <source>
        <dbReference type="ARBA" id="ARBA00022741"/>
    </source>
</evidence>
<dbReference type="InterPro" id="IPR003661">
    <property type="entry name" value="HisK_dim/P_dom"/>
</dbReference>
<accession>A0A081LBN3</accession>
<evidence type="ECO:0000256" key="5">
    <source>
        <dbReference type="ARBA" id="ARBA00022475"/>
    </source>
</evidence>
<dbReference type="SUPFAM" id="SSF47384">
    <property type="entry name" value="Homodimeric domain of signal transducing histidine kinase"/>
    <property type="match status" value="1"/>
</dbReference>
<dbReference type="Pfam" id="PF02518">
    <property type="entry name" value="HATPase_c"/>
    <property type="match status" value="1"/>
</dbReference>
<dbReference type="GO" id="GO:0005886">
    <property type="term" value="C:plasma membrane"/>
    <property type="evidence" value="ECO:0007669"/>
    <property type="project" value="UniProtKB-SubCell"/>
</dbReference>
<dbReference type="Gene3D" id="1.10.287.130">
    <property type="match status" value="1"/>
</dbReference>
<feature type="domain" description="Histidine kinase/HSP90-like ATPase" evidence="16">
    <location>
        <begin position="469"/>
        <end position="580"/>
    </location>
</feature>
<evidence type="ECO:0000256" key="3">
    <source>
        <dbReference type="ARBA" id="ARBA00004314"/>
    </source>
</evidence>
<keyword evidence="12 15" id="KW-1133">Transmembrane helix</keyword>
<dbReference type="SUPFAM" id="SSF55874">
    <property type="entry name" value="ATPase domain of HSP90 chaperone/DNA topoisomerase II/histidine kinase"/>
    <property type="match status" value="1"/>
</dbReference>
<evidence type="ECO:0000256" key="10">
    <source>
        <dbReference type="ARBA" id="ARBA00022777"/>
    </source>
</evidence>
<evidence type="ECO:0000256" key="14">
    <source>
        <dbReference type="ARBA" id="ARBA00023136"/>
    </source>
</evidence>
<feature type="transmembrane region" description="Helical" evidence="15">
    <location>
        <begin position="157"/>
        <end position="177"/>
    </location>
</feature>
<keyword evidence="6" id="KW-0597">Phosphoprotein</keyword>
<keyword evidence="9" id="KW-0547">Nucleotide-binding</keyword>
<evidence type="ECO:0000256" key="4">
    <source>
        <dbReference type="ARBA" id="ARBA00012438"/>
    </source>
</evidence>
<evidence type="ECO:0000256" key="6">
    <source>
        <dbReference type="ARBA" id="ARBA00022553"/>
    </source>
</evidence>
<dbReference type="SUPFAM" id="SSF55785">
    <property type="entry name" value="PYP-like sensor domain (PAS domain)"/>
    <property type="match status" value="1"/>
</dbReference>
<dbReference type="InterPro" id="IPR013767">
    <property type="entry name" value="PAS_fold"/>
</dbReference>
<evidence type="ECO:0000256" key="12">
    <source>
        <dbReference type="ARBA" id="ARBA00022989"/>
    </source>
</evidence>
<name>A0A081LBN3_9BACI</name>
<keyword evidence="8 15" id="KW-0812">Transmembrane</keyword>
<dbReference type="InterPro" id="IPR000014">
    <property type="entry name" value="PAS"/>
</dbReference>
<keyword evidence="14 15" id="KW-0472">Membrane</keyword>
<dbReference type="Proteomes" id="UP000028091">
    <property type="component" value="Unassembled WGS sequence"/>
</dbReference>
<evidence type="ECO:0000256" key="1">
    <source>
        <dbReference type="ARBA" id="ARBA00000085"/>
    </source>
</evidence>
<dbReference type="SMART" id="SM00388">
    <property type="entry name" value="HisKA"/>
    <property type="match status" value="1"/>
</dbReference>
<dbReference type="InterPro" id="IPR031967">
    <property type="entry name" value="PhoR_single_Cache-like_dom"/>
</dbReference>
<comment type="caution">
    <text evidence="18">The sequence shown here is derived from an EMBL/GenBank/DDBJ whole genome shotgun (WGS) entry which is preliminary data.</text>
</comment>
<dbReference type="PRINTS" id="PR00344">
    <property type="entry name" value="BCTRLSENSOR"/>
</dbReference>
<evidence type="ECO:0000313" key="19">
    <source>
        <dbReference type="Proteomes" id="UP000028091"/>
    </source>
</evidence>
<dbReference type="SMART" id="SM00387">
    <property type="entry name" value="HATPase_c"/>
    <property type="match status" value="1"/>
</dbReference>
<gene>
    <name evidence="18" type="ORF">BA70_18950</name>
</gene>
<dbReference type="PANTHER" id="PTHR45453:SF1">
    <property type="entry name" value="PHOSPHATE REGULON SENSOR PROTEIN PHOR"/>
    <property type="match status" value="1"/>
</dbReference>
<dbReference type="RefSeq" id="WP_034320943.1">
    <property type="nucleotide sequence ID" value="NZ_JAVIKA010000008.1"/>
</dbReference>
<evidence type="ECO:0000256" key="2">
    <source>
        <dbReference type="ARBA" id="ARBA00004236"/>
    </source>
</evidence>
<dbReference type="Pfam" id="PF00512">
    <property type="entry name" value="HisKA"/>
    <property type="match status" value="1"/>
</dbReference>
<dbReference type="FunFam" id="1.10.287.130:FF:000001">
    <property type="entry name" value="Two-component sensor histidine kinase"/>
    <property type="match status" value="1"/>
</dbReference>
<dbReference type="InterPro" id="IPR036097">
    <property type="entry name" value="HisK_dim/P_sf"/>
</dbReference>
<evidence type="ECO:0000256" key="13">
    <source>
        <dbReference type="ARBA" id="ARBA00023012"/>
    </source>
</evidence>
<dbReference type="Pfam" id="PF16736">
    <property type="entry name" value="sCache_like"/>
    <property type="match status" value="1"/>
</dbReference>
<reference evidence="18 19" key="1">
    <citation type="submission" date="2012-09" db="EMBL/GenBank/DDBJ databases">
        <title>Genome Sequence of Bacillus sp. DW5-4.</title>
        <authorList>
            <person name="Lai Q."/>
            <person name="Liu Y."/>
            <person name="Shao Z."/>
        </authorList>
    </citation>
    <scope>NUCLEOTIDE SEQUENCE [LARGE SCALE GENOMIC DNA]</scope>
    <source>
        <strain evidence="18 19">DW5-4</strain>
    </source>
</reference>
<dbReference type="Gene3D" id="6.10.340.10">
    <property type="match status" value="1"/>
</dbReference>
<dbReference type="CDD" id="cd00075">
    <property type="entry name" value="HATPase"/>
    <property type="match status" value="1"/>
</dbReference>
<dbReference type="EC" id="2.7.13.3" evidence="4"/>
<dbReference type="eggNOG" id="COG5002">
    <property type="taxonomic scope" value="Bacteria"/>
</dbReference>
<sequence length="580" mass="66487">MSKIRTRLFSGLIFLLFIVFVALGLFLDHMFHVFYETKLTERMEKESSFLLSSMNGEDLKAKQNKEILKQAKQHLDMNASIVDLKGNIIHTTGQAEQRAIIQNTLKNERLQTKGAVIDDEKDALFHYAVPIMKQNEPAGYLFLHASYQPLNEIDGQLWLALAFCLGSAIIIIVFFGYRMSMKYVKPIDYATKVAKQLERGNYDTHNYEELIIETSELNTSMKRLAESLQEMTSAGEMQRDRLQTVIENIGAGIILIDKMGYINLVNRTFRKQFKVQKHIYMHKLYHEAFTHEEIIELIDEIFMTETKVRKFLRLAVEIERRYFQVDGVPILSTDDEWKGIVLVFHDVTETKQLEQMRKDFVANVSHELKTPITSIKGFSETLLDGAIDDKEALTEFLSIILKESIRLETLIQDLLDLSKIEQQQFKLNIQEANATEIIQEIEVLLKQKAAEKGIQLLVRVPKEPVYVMADPLRLKQIFLNLVNNALTYTPEGGSVTISARPRKGSYEFDVADTGIGMKKREIPRIFERFYRIDRDRSRNSGGTGLGLAIVKHLVEAHEGTISVHSKQGKGTTFTVSLKSK</sequence>
<feature type="transmembrane region" description="Helical" evidence="15">
    <location>
        <begin position="12"/>
        <end position="35"/>
    </location>
</feature>
<comment type="subcellular location">
    <subcellularLocation>
        <location evidence="2">Cell membrane</location>
    </subcellularLocation>
    <subcellularLocation>
        <location evidence="3">Membrane raft</location>
        <topology evidence="3">Multi-pass membrane protein</topology>
    </subcellularLocation>
</comment>
<dbReference type="InterPro" id="IPR004358">
    <property type="entry name" value="Sig_transdc_His_kin-like_C"/>
</dbReference>
<organism evidence="18 19">
    <name type="scientific">Bacillus zhangzhouensis</name>
    <dbReference type="NCBI Taxonomy" id="1178540"/>
    <lineage>
        <taxon>Bacteria</taxon>
        <taxon>Bacillati</taxon>
        <taxon>Bacillota</taxon>
        <taxon>Bacilli</taxon>
        <taxon>Bacillales</taxon>
        <taxon>Bacillaceae</taxon>
        <taxon>Bacillus</taxon>
    </lineage>
</organism>
<keyword evidence="13" id="KW-0902">Two-component regulatory system</keyword>
<protein>
    <recommendedName>
        <fullName evidence="4">histidine kinase</fullName>
        <ecNumber evidence="4">2.7.13.3</ecNumber>
    </recommendedName>
</protein>
<evidence type="ECO:0000313" key="18">
    <source>
        <dbReference type="EMBL" id="KEP26659.1"/>
    </source>
</evidence>
<keyword evidence="11" id="KW-0067">ATP-binding</keyword>
<keyword evidence="5" id="KW-1003">Cell membrane</keyword>
<evidence type="ECO:0000259" key="16">
    <source>
        <dbReference type="SMART" id="SM00387"/>
    </source>
</evidence>
<dbReference type="NCBIfam" id="TIGR00229">
    <property type="entry name" value="sensory_box"/>
    <property type="match status" value="1"/>
</dbReference>
<evidence type="ECO:0000256" key="15">
    <source>
        <dbReference type="SAM" id="Phobius"/>
    </source>
</evidence>
<dbReference type="NCBIfam" id="NF046044">
    <property type="entry name" value="PnpS"/>
    <property type="match status" value="1"/>
</dbReference>
<dbReference type="InterPro" id="IPR036890">
    <property type="entry name" value="HATPase_C_sf"/>
</dbReference>
<dbReference type="Gene3D" id="3.30.450.20">
    <property type="entry name" value="PAS domain"/>
    <property type="match status" value="2"/>
</dbReference>
<evidence type="ECO:0000256" key="11">
    <source>
        <dbReference type="ARBA" id="ARBA00022840"/>
    </source>
</evidence>
<dbReference type="GO" id="GO:0000155">
    <property type="term" value="F:phosphorelay sensor kinase activity"/>
    <property type="evidence" value="ECO:0007669"/>
    <property type="project" value="InterPro"/>
</dbReference>
<feature type="domain" description="Signal transduction histidine kinase dimerisation/phosphoacceptor" evidence="17">
    <location>
        <begin position="356"/>
        <end position="423"/>
    </location>
</feature>
<dbReference type="GO" id="GO:0016036">
    <property type="term" value="P:cellular response to phosphate starvation"/>
    <property type="evidence" value="ECO:0007669"/>
    <property type="project" value="TreeGrafter"/>
</dbReference>
<evidence type="ECO:0000256" key="8">
    <source>
        <dbReference type="ARBA" id="ARBA00022692"/>
    </source>
</evidence>
<dbReference type="AlphaFoldDB" id="A0A081LBN3"/>
<dbReference type="GO" id="GO:0006355">
    <property type="term" value="P:regulation of DNA-templated transcription"/>
    <property type="evidence" value="ECO:0007669"/>
    <property type="project" value="InterPro"/>
</dbReference>
<dbReference type="Gene3D" id="3.30.565.10">
    <property type="entry name" value="Histidine kinase-like ATPase, C-terminal domain"/>
    <property type="match status" value="1"/>
</dbReference>
<dbReference type="EMBL" id="JOTP01000008">
    <property type="protein sequence ID" value="KEP26659.1"/>
    <property type="molecule type" value="Genomic_DNA"/>
</dbReference>
<dbReference type="PANTHER" id="PTHR45453">
    <property type="entry name" value="PHOSPHATE REGULON SENSOR PROTEIN PHOR"/>
    <property type="match status" value="1"/>
</dbReference>
<dbReference type="GO" id="GO:0005524">
    <property type="term" value="F:ATP binding"/>
    <property type="evidence" value="ECO:0007669"/>
    <property type="project" value="UniProtKB-KW"/>
</dbReference>
<evidence type="ECO:0000256" key="7">
    <source>
        <dbReference type="ARBA" id="ARBA00022679"/>
    </source>
</evidence>
<dbReference type="InterPro" id="IPR035965">
    <property type="entry name" value="PAS-like_dom_sf"/>
</dbReference>
<dbReference type="OrthoDB" id="9813151at2"/>
<dbReference type="InterPro" id="IPR003594">
    <property type="entry name" value="HATPase_dom"/>
</dbReference>
<comment type="catalytic activity">
    <reaction evidence="1">
        <text>ATP + protein L-histidine = ADP + protein N-phospho-L-histidine.</text>
        <dbReference type="EC" id="2.7.13.3"/>
    </reaction>
</comment>
<dbReference type="GO" id="GO:0045121">
    <property type="term" value="C:membrane raft"/>
    <property type="evidence" value="ECO:0007669"/>
    <property type="project" value="UniProtKB-SubCell"/>
</dbReference>
<dbReference type="CDD" id="cd00082">
    <property type="entry name" value="HisKA"/>
    <property type="match status" value="1"/>
</dbReference>
<dbReference type="InterPro" id="IPR050351">
    <property type="entry name" value="BphY/WalK/GraS-like"/>
</dbReference>
<keyword evidence="7" id="KW-0808">Transferase</keyword>
<evidence type="ECO:0000259" key="17">
    <source>
        <dbReference type="SMART" id="SM00388"/>
    </source>
</evidence>
<proteinExistence type="predicted"/>
<keyword evidence="10" id="KW-0418">Kinase</keyword>
<dbReference type="Pfam" id="PF00989">
    <property type="entry name" value="PAS"/>
    <property type="match status" value="1"/>
</dbReference>
<keyword evidence="19" id="KW-1185">Reference proteome</keyword>
<dbReference type="FunFam" id="3.30.565.10:FF:000023">
    <property type="entry name" value="PAS domain-containing sensor histidine kinase"/>
    <property type="match status" value="1"/>
</dbReference>